<dbReference type="GO" id="GO:0004828">
    <property type="term" value="F:serine-tRNA ligase activity"/>
    <property type="evidence" value="ECO:0007669"/>
    <property type="project" value="UniProtKB-UniRule"/>
</dbReference>
<dbReference type="GO" id="GO:0016260">
    <property type="term" value="P:selenocysteine biosynthetic process"/>
    <property type="evidence" value="ECO:0007669"/>
    <property type="project" value="UniProtKB-UniRule"/>
</dbReference>
<keyword evidence="4 12" id="KW-0963">Cytoplasm</keyword>
<accession>A0A538T550</accession>
<feature type="binding site" evidence="12">
    <location>
        <position position="276"/>
    </location>
    <ligand>
        <name>ATP</name>
        <dbReference type="ChEBI" id="CHEBI:30616"/>
    </ligand>
</feature>
<evidence type="ECO:0000256" key="13">
    <source>
        <dbReference type="PIRSR" id="PIRSR001529-1"/>
    </source>
</evidence>
<evidence type="ECO:0000256" key="3">
    <source>
        <dbReference type="ARBA" id="ARBA00010728"/>
    </source>
</evidence>
<dbReference type="Gene3D" id="3.30.930.10">
    <property type="entry name" value="Bira Bifunctional Protein, Domain 2"/>
    <property type="match status" value="1"/>
</dbReference>
<keyword evidence="5 12" id="KW-0436">Ligase</keyword>
<sequence length="424" mass="47825">MLDLKRIRTETDRVREAIAFKKTQADLDRYLLLDEQRRELLAEAERLKHERNAVSEEIGRLKRAGKDAPDKVAAMKRVGEEIKTLDARIAGLESELEKILVWIPNVPHPSVPRAGDAAGNVVVRESGTFRKLGFKPKQHWELAESLGLLDFDRAGKIAGAGFLLFTGRGARLERALIQFMIDSATRRGYTEVWAPHLVRRECLFGTGQLPKLEEDMYRVQGEDLFLNPTAEVPITNIYREETLDGGRLPINHVGYCASYRREAGAYGRETRGMIRVHQFDKVELVKLVRPETSYDEHEKLLADAEAVLDALELPHRVVLLAAGDLSFAGAKCYDLETWAPGEDRWLEVSSCSNFEDFQARRAGIRFRPGPGAKAEYVHTLNASGLALPRTFATLLEYHQTERGSVRLPDALLPYWDGEREIGPV</sequence>
<dbReference type="PIRSF" id="PIRSF001529">
    <property type="entry name" value="Ser-tRNA-synth_IIa"/>
    <property type="match status" value="1"/>
</dbReference>
<evidence type="ECO:0000256" key="5">
    <source>
        <dbReference type="ARBA" id="ARBA00022598"/>
    </source>
</evidence>
<evidence type="ECO:0000313" key="17">
    <source>
        <dbReference type="EMBL" id="TMQ58584.1"/>
    </source>
</evidence>
<evidence type="ECO:0000256" key="9">
    <source>
        <dbReference type="ARBA" id="ARBA00023146"/>
    </source>
</evidence>
<protein>
    <recommendedName>
        <fullName evidence="12">Serine--tRNA ligase</fullName>
        <ecNumber evidence="12">6.1.1.11</ecNumber>
    </recommendedName>
    <alternativeName>
        <fullName evidence="12">Seryl-tRNA synthetase</fullName>
        <shortName evidence="12">SerRS</shortName>
    </alternativeName>
    <alternativeName>
        <fullName evidence="12">Seryl-tRNA(Ser/Sec) synthetase</fullName>
    </alternativeName>
</protein>
<dbReference type="EC" id="6.1.1.11" evidence="12"/>
<dbReference type="InterPro" id="IPR033729">
    <property type="entry name" value="SerRS_core"/>
</dbReference>
<dbReference type="InterPro" id="IPR002317">
    <property type="entry name" value="Ser-tRNA-ligase_type_1"/>
</dbReference>
<dbReference type="InterPro" id="IPR002314">
    <property type="entry name" value="aa-tRNA-synt_IIb"/>
</dbReference>
<organism evidence="17 18">
    <name type="scientific">Eiseniibacteriota bacterium</name>
    <dbReference type="NCBI Taxonomy" id="2212470"/>
    <lineage>
        <taxon>Bacteria</taxon>
        <taxon>Candidatus Eiseniibacteriota</taxon>
    </lineage>
</organism>
<comment type="catalytic activity">
    <reaction evidence="11 12">
        <text>tRNA(Ser) + L-serine + ATP = L-seryl-tRNA(Ser) + AMP + diphosphate + H(+)</text>
        <dbReference type="Rhea" id="RHEA:12292"/>
        <dbReference type="Rhea" id="RHEA-COMP:9669"/>
        <dbReference type="Rhea" id="RHEA-COMP:9703"/>
        <dbReference type="ChEBI" id="CHEBI:15378"/>
        <dbReference type="ChEBI" id="CHEBI:30616"/>
        <dbReference type="ChEBI" id="CHEBI:33019"/>
        <dbReference type="ChEBI" id="CHEBI:33384"/>
        <dbReference type="ChEBI" id="CHEBI:78442"/>
        <dbReference type="ChEBI" id="CHEBI:78533"/>
        <dbReference type="ChEBI" id="CHEBI:456215"/>
        <dbReference type="EC" id="6.1.1.11"/>
    </reaction>
</comment>
<feature type="binding site" evidence="12">
    <location>
        <position position="383"/>
    </location>
    <ligand>
        <name>L-serine</name>
        <dbReference type="ChEBI" id="CHEBI:33384"/>
    </ligand>
</feature>
<comment type="catalytic activity">
    <reaction evidence="10 12">
        <text>tRNA(Sec) + L-serine + ATP = L-seryl-tRNA(Sec) + AMP + diphosphate + H(+)</text>
        <dbReference type="Rhea" id="RHEA:42580"/>
        <dbReference type="Rhea" id="RHEA-COMP:9742"/>
        <dbReference type="Rhea" id="RHEA-COMP:10128"/>
        <dbReference type="ChEBI" id="CHEBI:15378"/>
        <dbReference type="ChEBI" id="CHEBI:30616"/>
        <dbReference type="ChEBI" id="CHEBI:33019"/>
        <dbReference type="ChEBI" id="CHEBI:33384"/>
        <dbReference type="ChEBI" id="CHEBI:78442"/>
        <dbReference type="ChEBI" id="CHEBI:78533"/>
        <dbReference type="ChEBI" id="CHEBI:456215"/>
        <dbReference type="EC" id="6.1.1.11"/>
    </reaction>
</comment>
<feature type="binding site" evidence="12 14">
    <location>
        <begin position="260"/>
        <end position="262"/>
    </location>
    <ligand>
        <name>ATP</name>
        <dbReference type="ChEBI" id="CHEBI:30616"/>
    </ligand>
</feature>
<dbReference type="InterPro" id="IPR010978">
    <property type="entry name" value="tRNA-bd_arm"/>
</dbReference>
<comment type="domain">
    <text evidence="12">Consists of two distinct domains, a catalytic core and a N-terminal extension that is involved in tRNA binding.</text>
</comment>
<dbReference type="InterPro" id="IPR042103">
    <property type="entry name" value="SerRS_1_N_sf"/>
</dbReference>
<evidence type="ECO:0000256" key="15">
    <source>
        <dbReference type="SAM" id="Coils"/>
    </source>
</evidence>
<feature type="binding site" evidence="12 14">
    <location>
        <begin position="347"/>
        <end position="350"/>
    </location>
    <ligand>
        <name>ATP</name>
        <dbReference type="ChEBI" id="CHEBI:30616"/>
    </ligand>
</feature>
<evidence type="ECO:0000256" key="8">
    <source>
        <dbReference type="ARBA" id="ARBA00022917"/>
    </source>
</evidence>
<evidence type="ECO:0000256" key="1">
    <source>
        <dbReference type="ARBA" id="ARBA00004496"/>
    </source>
</evidence>
<feature type="binding site" evidence="12">
    <location>
        <begin position="229"/>
        <end position="231"/>
    </location>
    <ligand>
        <name>L-serine</name>
        <dbReference type="ChEBI" id="CHEBI:33384"/>
    </ligand>
</feature>
<comment type="pathway">
    <text evidence="2 12">Aminoacyl-tRNA biosynthesis; selenocysteinyl-tRNA(Sec) biosynthesis; L-seryl-tRNA(Sec) from L-serine and tRNA(Sec): step 1/1.</text>
</comment>
<dbReference type="SUPFAM" id="SSF46589">
    <property type="entry name" value="tRNA-binding arm"/>
    <property type="match status" value="1"/>
</dbReference>
<evidence type="ECO:0000259" key="16">
    <source>
        <dbReference type="PROSITE" id="PS50862"/>
    </source>
</evidence>
<dbReference type="InterPro" id="IPR006195">
    <property type="entry name" value="aa-tRNA-synth_II"/>
</dbReference>
<feature type="binding site" evidence="13">
    <location>
        <position position="229"/>
    </location>
    <ligand>
        <name>L-serine</name>
        <dbReference type="ChEBI" id="CHEBI:33384"/>
    </ligand>
</feature>
<keyword evidence="8 12" id="KW-0648">Protein biosynthesis</keyword>
<dbReference type="PROSITE" id="PS50862">
    <property type="entry name" value="AA_TRNA_LIGASE_II"/>
    <property type="match status" value="1"/>
</dbReference>
<comment type="subunit">
    <text evidence="12">Homodimer. The tRNA molecule binds across the dimer.</text>
</comment>
<dbReference type="SUPFAM" id="SSF55681">
    <property type="entry name" value="Class II aaRS and biotin synthetases"/>
    <property type="match status" value="1"/>
</dbReference>
<feature type="binding site" evidence="13">
    <location>
        <position position="381"/>
    </location>
    <ligand>
        <name>L-serine</name>
        <dbReference type="ChEBI" id="CHEBI:33384"/>
    </ligand>
</feature>
<evidence type="ECO:0000256" key="7">
    <source>
        <dbReference type="ARBA" id="ARBA00022840"/>
    </source>
</evidence>
<dbReference type="Gene3D" id="1.10.287.40">
    <property type="entry name" value="Serine-tRNA synthetase, tRNA binding domain"/>
    <property type="match status" value="1"/>
</dbReference>
<dbReference type="GO" id="GO:0006434">
    <property type="term" value="P:seryl-tRNA aminoacylation"/>
    <property type="evidence" value="ECO:0007669"/>
    <property type="project" value="UniProtKB-UniRule"/>
</dbReference>
<dbReference type="Pfam" id="PF02403">
    <property type="entry name" value="Seryl_tRNA_N"/>
    <property type="match status" value="1"/>
</dbReference>
<dbReference type="Pfam" id="PF00587">
    <property type="entry name" value="tRNA-synt_2b"/>
    <property type="match status" value="1"/>
</dbReference>
<keyword evidence="9 12" id="KW-0030">Aminoacyl-tRNA synthetase</keyword>
<evidence type="ECO:0000256" key="11">
    <source>
        <dbReference type="ARBA" id="ARBA00048823"/>
    </source>
</evidence>
<evidence type="ECO:0000313" key="18">
    <source>
        <dbReference type="Proteomes" id="UP000316852"/>
    </source>
</evidence>
<dbReference type="EMBL" id="VBOW01000032">
    <property type="protein sequence ID" value="TMQ58584.1"/>
    <property type="molecule type" value="Genomic_DNA"/>
</dbReference>
<gene>
    <name evidence="12 17" type="primary">serS</name>
    <name evidence="17" type="ORF">E6K76_07535</name>
</gene>
<dbReference type="AlphaFoldDB" id="A0A538T550"/>
<evidence type="ECO:0000256" key="14">
    <source>
        <dbReference type="PIRSR" id="PIRSR001529-2"/>
    </source>
</evidence>
<dbReference type="UniPathway" id="UPA00906">
    <property type="reaction ID" value="UER00895"/>
</dbReference>
<name>A0A538T550_UNCEI</name>
<dbReference type="CDD" id="cd00770">
    <property type="entry name" value="SerRS_core"/>
    <property type="match status" value="1"/>
</dbReference>
<evidence type="ECO:0000256" key="4">
    <source>
        <dbReference type="ARBA" id="ARBA00022490"/>
    </source>
</evidence>
<comment type="subcellular location">
    <subcellularLocation>
        <location evidence="1 12">Cytoplasm</location>
    </subcellularLocation>
</comment>
<dbReference type="NCBIfam" id="TIGR00414">
    <property type="entry name" value="serS"/>
    <property type="match status" value="1"/>
</dbReference>
<evidence type="ECO:0000256" key="10">
    <source>
        <dbReference type="ARBA" id="ARBA00047929"/>
    </source>
</evidence>
<dbReference type="PANTHER" id="PTHR43697">
    <property type="entry name" value="SERYL-TRNA SYNTHETASE"/>
    <property type="match status" value="1"/>
</dbReference>
<feature type="binding site" evidence="12 13">
    <location>
        <position position="283"/>
    </location>
    <ligand>
        <name>L-serine</name>
        <dbReference type="ChEBI" id="CHEBI:33384"/>
    </ligand>
</feature>
<dbReference type="InterPro" id="IPR045864">
    <property type="entry name" value="aa-tRNA-synth_II/BPL/LPL"/>
</dbReference>
<keyword evidence="15" id="KW-0175">Coiled coil</keyword>
<dbReference type="HAMAP" id="MF_00176">
    <property type="entry name" value="Ser_tRNA_synth_type1"/>
    <property type="match status" value="1"/>
</dbReference>
<dbReference type="GO" id="GO:0005737">
    <property type="term" value="C:cytoplasm"/>
    <property type="evidence" value="ECO:0007669"/>
    <property type="project" value="UniProtKB-SubCell"/>
</dbReference>
<evidence type="ECO:0000256" key="2">
    <source>
        <dbReference type="ARBA" id="ARBA00005045"/>
    </source>
</evidence>
<dbReference type="InterPro" id="IPR015866">
    <property type="entry name" value="Ser-tRNA-synth_1_N"/>
</dbReference>
<evidence type="ECO:0000256" key="12">
    <source>
        <dbReference type="HAMAP-Rule" id="MF_00176"/>
    </source>
</evidence>
<comment type="function">
    <text evidence="12">Catalyzes the attachment of serine to tRNA(Ser). Is also able to aminoacylate tRNA(Sec) with serine, to form the misacylated tRNA L-seryl-tRNA(Sec), which will be further converted into selenocysteinyl-tRNA(Sec).</text>
</comment>
<reference evidence="17 18" key="1">
    <citation type="journal article" date="2019" name="Nat. Microbiol.">
        <title>Mediterranean grassland soil C-N compound turnover is dependent on rainfall and depth, and is mediated by genomically divergent microorganisms.</title>
        <authorList>
            <person name="Diamond S."/>
            <person name="Andeer P.F."/>
            <person name="Li Z."/>
            <person name="Crits-Christoph A."/>
            <person name="Burstein D."/>
            <person name="Anantharaman K."/>
            <person name="Lane K.R."/>
            <person name="Thomas B.C."/>
            <person name="Pan C."/>
            <person name="Northen T.R."/>
            <person name="Banfield J.F."/>
        </authorList>
    </citation>
    <scope>NUCLEOTIDE SEQUENCE [LARGE SCALE GENOMIC DNA]</scope>
    <source>
        <strain evidence="17">WS_6</strain>
    </source>
</reference>
<proteinExistence type="inferred from homology"/>
<comment type="caution">
    <text evidence="17">The sequence shown here is derived from an EMBL/GenBank/DDBJ whole genome shotgun (WGS) entry which is preliminary data.</text>
</comment>
<feature type="domain" description="Aminoacyl-transfer RNA synthetases class-II family profile" evidence="16">
    <location>
        <begin position="171"/>
        <end position="413"/>
    </location>
</feature>
<dbReference type="PRINTS" id="PR00981">
    <property type="entry name" value="TRNASYNTHSER"/>
</dbReference>
<keyword evidence="6 12" id="KW-0547">Nucleotide-binding</keyword>
<dbReference type="PANTHER" id="PTHR43697:SF1">
    <property type="entry name" value="SERINE--TRNA LIGASE"/>
    <property type="match status" value="1"/>
</dbReference>
<evidence type="ECO:0000256" key="6">
    <source>
        <dbReference type="ARBA" id="ARBA00022741"/>
    </source>
</evidence>
<comment type="similarity">
    <text evidence="3 12">Belongs to the class-II aminoacyl-tRNA synthetase family. Type-1 seryl-tRNA synthetase subfamily.</text>
</comment>
<feature type="binding site" evidence="14">
    <location>
        <begin position="276"/>
        <end position="279"/>
    </location>
    <ligand>
        <name>ATP</name>
        <dbReference type="ChEBI" id="CHEBI:30616"/>
    </ligand>
</feature>
<feature type="binding site" evidence="13">
    <location>
        <position position="260"/>
    </location>
    <ligand>
        <name>L-serine</name>
        <dbReference type="ChEBI" id="CHEBI:33384"/>
    </ligand>
</feature>
<feature type="coiled-coil region" evidence="15">
    <location>
        <begin position="30"/>
        <end position="95"/>
    </location>
</feature>
<keyword evidence="7 12" id="KW-0067">ATP-binding</keyword>
<dbReference type="GO" id="GO:0005524">
    <property type="term" value="F:ATP binding"/>
    <property type="evidence" value="ECO:0007669"/>
    <property type="project" value="UniProtKB-UniRule"/>
</dbReference>
<dbReference type="Proteomes" id="UP000316852">
    <property type="component" value="Unassembled WGS sequence"/>
</dbReference>